<dbReference type="NCBIfam" id="NF002270">
    <property type="entry name" value="PRK01202.1"/>
    <property type="match status" value="1"/>
</dbReference>
<dbReference type="Proteomes" id="UP000001798">
    <property type="component" value="Chromosome 3"/>
</dbReference>
<dbReference type="GO" id="GO:0006730">
    <property type="term" value="P:one-carbon metabolic process"/>
    <property type="evidence" value="ECO:0007669"/>
    <property type="project" value="EnsemblFungi"/>
</dbReference>
<dbReference type="Gene3D" id="2.40.50.100">
    <property type="match status" value="1"/>
</dbReference>
<dbReference type="GO" id="GO:0019464">
    <property type="term" value="P:glycine decarboxylation via glycine cleavage system"/>
    <property type="evidence" value="ECO:0007669"/>
    <property type="project" value="UniProtKB-UniRule"/>
</dbReference>
<dbReference type="PANTHER" id="PTHR11715">
    <property type="entry name" value="GLYCINE CLEAVAGE SYSTEM H PROTEIN"/>
    <property type="match status" value="1"/>
</dbReference>
<dbReference type="OrthoDB" id="10264154at2759"/>
<dbReference type="InterPro" id="IPR011053">
    <property type="entry name" value="Single_hybrid_motif"/>
</dbReference>
<comment type="subcellular location">
    <subcellularLocation>
        <location evidence="4">Mitochondrion</location>
    </subcellularLocation>
</comment>
<evidence type="ECO:0000256" key="4">
    <source>
        <dbReference type="RuleBase" id="RU364055"/>
    </source>
</evidence>
<reference evidence="6 7" key="3">
    <citation type="journal article" date="2017" name="Mol. Plant Pathol.">
        <title>A gapless genome sequence of the fungus Botrytis cinerea.</title>
        <authorList>
            <person name="Van Kan J.A."/>
            <person name="Stassen J.H."/>
            <person name="Mosbach A."/>
            <person name="Van Der Lee T.A."/>
            <person name="Faino L."/>
            <person name="Farmer A.D."/>
            <person name="Papasotiriou D.G."/>
            <person name="Zhou S."/>
            <person name="Seidl M.F."/>
            <person name="Cottam E."/>
            <person name="Edel D."/>
            <person name="Hahn M."/>
            <person name="Schwartz D.C."/>
            <person name="Dietrich R.A."/>
            <person name="Widdison S."/>
            <person name="Scalliet G."/>
        </authorList>
    </citation>
    <scope>NUCLEOTIDE SEQUENCE [LARGE SCALE GENOMIC DNA]</scope>
    <source>
        <strain evidence="6 7">B05.10</strain>
    </source>
</reference>
<dbReference type="GO" id="GO:0031405">
    <property type="term" value="F:lipoic acid binding"/>
    <property type="evidence" value="ECO:0007669"/>
    <property type="project" value="EnsemblFungi"/>
</dbReference>
<reference evidence="6 7" key="2">
    <citation type="journal article" date="2012" name="Eukaryot. Cell">
        <title>Genome update of Botrytis cinerea strains B05.10 and T4.</title>
        <authorList>
            <person name="Staats M."/>
            <person name="van Kan J.A."/>
        </authorList>
    </citation>
    <scope>NUCLEOTIDE SEQUENCE [LARGE SCALE GENOMIC DNA]</scope>
    <source>
        <strain evidence="6 7">B05.10</strain>
    </source>
</reference>
<dbReference type="GO" id="GO:0005960">
    <property type="term" value="C:glycine cleavage complex"/>
    <property type="evidence" value="ECO:0007669"/>
    <property type="project" value="UniProtKB-UniRule"/>
</dbReference>
<organism evidence="6 7">
    <name type="scientific">Botryotinia fuckeliana (strain B05.10)</name>
    <name type="common">Noble rot fungus</name>
    <name type="synonym">Botrytis cinerea</name>
    <dbReference type="NCBI Taxonomy" id="332648"/>
    <lineage>
        <taxon>Eukaryota</taxon>
        <taxon>Fungi</taxon>
        <taxon>Dikarya</taxon>
        <taxon>Ascomycota</taxon>
        <taxon>Pezizomycotina</taxon>
        <taxon>Leotiomycetes</taxon>
        <taxon>Helotiales</taxon>
        <taxon>Sclerotiniaceae</taxon>
        <taxon>Botrytis</taxon>
    </lineage>
</organism>
<name>A0A384JD56_BOTFB</name>
<comment type="function">
    <text evidence="4">The H protein shuttles the methylamine group of glycine from the P protein to the T protein.</text>
</comment>
<evidence type="ECO:0000256" key="2">
    <source>
        <dbReference type="ARBA" id="ARBA00022823"/>
    </source>
</evidence>
<feature type="domain" description="Lipoyl-binding" evidence="5">
    <location>
        <begin position="63"/>
        <end position="149"/>
    </location>
</feature>
<dbReference type="Pfam" id="PF01597">
    <property type="entry name" value="GCV_H"/>
    <property type="match status" value="1"/>
</dbReference>
<dbReference type="InterPro" id="IPR017453">
    <property type="entry name" value="GCV_H_sub"/>
</dbReference>
<dbReference type="PANTHER" id="PTHR11715:SF3">
    <property type="entry name" value="GLYCINE CLEAVAGE SYSTEM H PROTEIN-RELATED"/>
    <property type="match status" value="1"/>
</dbReference>
<proteinExistence type="inferred from homology"/>
<evidence type="ECO:0000313" key="6">
    <source>
        <dbReference type="EMBL" id="ATZ48529.1"/>
    </source>
</evidence>
<evidence type="ECO:0000313" key="7">
    <source>
        <dbReference type="Proteomes" id="UP000001798"/>
    </source>
</evidence>
<keyword evidence="4" id="KW-0809">Transit peptide</keyword>
<dbReference type="SUPFAM" id="SSF51230">
    <property type="entry name" value="Single hybrid motif"/>
    <property type="match status" value="1"/>
</dbReference>
<gene>
    <name evidence="6" type="primary">Bcgcv3</name>
    <name evidence="6" type="ORF">BCIN_03g07290</name>
</gene>
<comment type="similarity">
    <text evidence="1 4">Belongs to the GcvH family.</text>
</comment>
<keyword evidence="4" id="KW-0496">Mitochondrion</keyword>
<dbReference type="GO" id="GO:0005739">
    <property type="term" value="C:mitochondrion"/>
    <property type="evidence" value="ECO:0007669"/>
    <property type="project" value="UniProtKB-SubCell"/>
</dbReference>
<comment type="cofactor">
    <cofactor evidence="4">
        <name>(R)-lipoate</name>
        <dbReference type="ChEBI" id="CHEBI:83088"/>
    </cofactor>
    <text evidence="4">Binds 1 lipoyl cofactor covalently.</text>
</comment>
<comment type="subunit">
    <text evidence="4">The glycine cleavage system is composed of four proteins: P, T, L and H.</text>
</comment>
<keyword evidence="2 3" id="KW-0450">Lipoyl</keyword>
<dbReference type="InterPro" id="IPR000089">
    <property type="entry name" value="Biotin_lipoyl"/>
</dbReference>
<dbReference type="EMBL" id="CP009807">
    <property type="protein sequence ID" value="ATZ48529.1"/>
    <property type="molecule type" value="Genomic_DNA"/>
</dbReference>
<dbReference type="GeneID" id="5430367"/>
<dbReference type="OMA" id="KEHEWIR"/>
<dbReference type="InterPro" id="IPR002930">
    <property type="entry name" value="GCV_H"/>
</dbReference>
<sequence length="173" mass="18382">MASIARSLRPCASKITSSPFKTVPSWRSSSFGAVRAFSVSRAAFNKKYTKDHEWILLSPDNKTGTIGISDYAAHALGDVVYVELPTVPLDVGAGDAIGAVESVKSASDINSPIACKIVQANKMLEETPSTINKGPEDETSAGGWVAKVEVGEQGVKDLEGLMDESAYKAFIEE</sequence>
<evidence type="ECO:0000259" key="5">
    <source>
        <dbReference type="PROSITE" id="PS50968"/>
    </source>
</evidence>
<dbReference type="AlphaFoldDB" id="A0A384JD56"/>
<dbReference type="CDD" id="cd06848">
    <property type="entry name" value="GCS_H"/>
    <property type="match status" value="1"/>
</dbReference>
<feature type="modified residue" description="N6-lipoyllysine" evidence="3">
    <location>
        <position position="104"/>
    </location>
</feature>
<accession>A0A384JD56</accession>
<reference evidence="6 7" key="1">
    <citation type="journal article" date="2011" name="PLoS Genet.">
        <title>Genomic analysis of the necrotrophic fungal pathogens Sclerotinia sclerotiorum and Botrytis cinerea.</title>
        <authorList>
            <person name="Amselem J."/>
            <person name="Cuomo C.A."/>
            <person name="van Kan J.A."/>
            <person name="Viaud M."/>
            <person name="Benito E.P."/>
            <person name="Couloux A."/>
            <person name="Coutinho P.M."/>
            <person name="de Vries R.P."/>
            <person name="Dyer P.S."/>
            <person name="Fillinger S."/>
            <person name="Fournier E."/>
            <person name="Gout L."/>
            <person name="Hahn M."/>
            <person name="Kohn L."/>
            <person name="Lapalu N."/>
            <person name="Plummer K.M."/>
            <person name="Pradier J.M."/>
            <person name="Quevillon E."/>
            <person name="Sharon A."/>
            <person name="Simon A."/>
            <person name="ten Have A."/>
            <person name="Tudzynski B."/>
            <person name="Tudzynski P."/>
            <person name="Wincker P."/>
            <person name="Andrew M."/>
            <person name="Anthouard V."/>
            <person name="Beever R.E."/>
            <person name="Beffa R."/>
            <person name="Benoit I."/>
            <person name="Bouzid O."/>
            <person name="Brault B."/>
            <person name="Chen Z."/>
            <person name="Choquer M."/>
            <person name="Collemare J."/>
            <person name="Cotton P."/>
            <person name="Danchin E.G."/>
            <person name="Da Silva C."/>
            <person name="Gautier A."/>
            <person name="Giraud C."/>
            <person name="Giraud T."/>
            <person name="Gonzalez C."/>
            <person name="Grossetete S."/>
            <person name="Guldener U."/>
            <person name="Henrissat B."/>
            <person name="Howlett B.J."/>
            <person name="Kodira C."/>
            <person name="Kretschmer M."/>
            <person name="Lappartient A."/>
            <person name="Leroch M."/>
            <person name="Levis C."/>
            <person name="Mauceli E."/>
            <person name="Neuveglise C."/>
            <person name="Oeser B."/>
            <person name="Pearson M."/>
            <person name="Poulain J."/>
            <person name="Poussereau N."/>
            <person name="Quesneville H."/>
            <person name="Rascle C."/>
            <person name="Schumacher J."/>
            <person name="Segurens B."/>
            <person name="Sexton A."/>
            <person name="Silva E."/>
            <person name="Sirven C."/>
            <person name="Soanes D.M."/>
            <person name="Talbot N.J."/>
            <person name="Templeton M."/>
            <person name="Yandava C."/>
            <person name="Yarden O."/>
            <person name="Zeng Q."/>
            <person name="Rollins J.A."/>
            <person name="Lebrun M.H."/>
            <person name="Dickman M."/>
        </authorList>
    </citation>
    <scope>NUCLEOTIDE SEQUENCE [LARGE SCALE GENOMIC DNA]</scope>
    <source>
        <strain evidence="6 7">B05.10</strain>
    </source>
</reference>
<protein>
    <recommendedName>
        <fullName evidence="4">Glycine cleavage system H protein</fullName>
    </recommendedName>
</protein>
<evidence type="ECO:0000256" key="1">
    <source>
        <dbReference type="ARBA" id="ARBA00009249"/>
    </source>
</evidence>
<dbReference type="GO" id="GO:0009249">
    <property type="term" value="P:protein lipoylation"/>
    <property type="evidence" value="ECO:0007669"/>
    <property type="project" value="EnsemblFungi"/>
</dbReference>
<evidence type="ECO:0000256" key="3">
    <source>
        <dbReference type="PIRSR" id="PIRSR617453-50"/>
    </source>
</evidence>
<keyword evidence="7" id="KW-1185">Reference proteome</keyword>
<dbReference type="KEGG" id="bfu:BCIN_03g07290"/>
<dbReference type="NCBIfam" id="TIGR00527">
    <property type="entry name" value="gcvH"/>
    <property type="match status" value="1"/>
</dbReference>
<dbReference type="RefSeq" id="XP_001549875.1">
    <property type="nucleotide sequence ID" value="XM_001549825.2"/>
</dbReference>
<dbReference type="InterPro" id="IPR033753">
    <property type="entry name" value="GCV_H/Fam206"/>
</dbReference>
<dbReference type="PROSITE" id="PS50968">
    <property type="entry name" value="BIOTINYL_LIPOYL"/>
    <property type="match status" value="1"/>
</dbReference>
<dbReference type="VEuPathDB" id="FungiDB:Bcin03g07290"/>